<feature type="domain" description="Glycoside phosphorylase super sandwich" evidence="1">
    <location>
        <begin position="323"/>
        <end position="563"/>
    </location>
</feature>
<dbReference type="Gene3D" id="2.70.98.40">
    <property type="entry name" value="Glycoside hydrolase, family 65, N-terminal domain"/>
    <property type="match status" value="1"/>
</dbReference>
<dbReference type="Gene3D" id="2.60.420.10">
    <property type="entry name" value="Maltose phosphorylase, domain 3"/>
    <property type="match status" value="1"/>
</dbReference>
<dbReference type="SUPFAM" id="SSF48208">
    <property type="entry name" value="Six-hairpin glycosidases"/>
    <property type="match status" value="1"/>
</dbReference>
<dbReference type="Pfam" id="PF21958">
    <property type="entry name" value="SOGP_N"/>
    <property type="match status" value="1"/>
</dbReference>
<evidence type="ECO:0000259" key="2">
    <source>
        <dbReference type="Pfam" id="PF21958"/>
    </source>
</evidence>
<dbReference type="Pfam" id="PF21250">
    <property type="entry name" value="SOGP_2nd"/>
    <property type="match status" value="1"/>
</dbReference>
<dbReference type="InterPro" id="IPR052047">
    <property type="entry name" value="GH94_Enzymes"/>
</dbReference>
<dbReference type="GO" id="GO:0005975">
    <property type="term" value="P:carbohydrate metabolic process"/>
    <property type="evidence" value="ECO:0007669"/>
    <property type="project" value="InterPro"/>
</dbReference>
<dbReference type="InterPro" id="IPR012341">
    <property type="entry name" value="6hp_glycosidase-like_sf"/>
</dbReference>
<dbReference type="AlphaFoldDB" id="A0A445N1J6"/>
<reference evidence="3" key="1">
    <citation type="submission" date="2018-01" db="EMBL/GenBank/DDBJ databases">
        <authorList>
            <person name="Regsiter A."/>
            <person name="William W."/>
        </authorList>
    </citation>
    <scope>NUCLEOTIDE SEQUENCE</scope>
    <source>
        <strain evidence="3">TRIP AH-1</strain>
    </source>
</reference>
<dbReference type="PANTHER" id="PTHR37469">
    <property type="entry name" value="CELLOBIONIC ACID PHOSPHORYLASE-RELATED"/>
    <property type="match status" value="1"/>
</dbReference>
<name>A0A445N1J6_9BACT</name>
<proteinExistence type="predicted"/>
<dbReference type="InterPro" id="IPR008928">
    <property type="entry name" value="6-hairpin_glycosidase_sf"/>
</dbReference>
<evidence type="ECO:0000259" key="1">
    <source>
        <dbReference type="Pfam" id="PF21250"/>
    </source>
</evidence>
<protein>
    <submittedName>
        <fullName evidence="3">Uncharacterized protein</fullName>
    </submittedName>
</protein>
<dbReference type="EMBL" id="OJIN01000208">
    <property type="protein sequence ID" value="SPD75568.1"/>
    <property type="molecule type" value="Genomic_DNA"/>
</dbReference>
<dbReference type="GO" id="GO:0003824">
    <property type="term" value="F:catalytic activity"/>
    <property type="evidence" value="ECO:0007669"/>
    <property type="project" value="UniProtKB-ARBA"/>
</dbReference>
<sequence>MINTLSDPTGQIKLASPSGLTVQVNGNGSIRRMDHGDIILNLFPGNETEGGPANIYLRRHDKTVEVVPLLCQFDQTIIQCDVNSFAVGGYWQGIRFEVLLTLAQSIPAWFWHVKLENGGSTAQDLDLIYTQDLALAHYWAVRLNEYYVSQYVDHTPLFHREKGWLLASRQNQSMGGRNPWCVIGSLGKATSFATDALQVHGLSTRAAEPAIGLIQGLPCERRQHEHSMASIQDAPLRLEPGECAYRGFFGWFEADHPQATSDADIAFADRAISLPEACIVEKINSSKGIKTSVSLFSSAPLLACPDLSETEIADLFGADLREVEQEDGCKLSFFIGERGHVVLKAKELKVLRPHGHILRTGSGLTPDEEALTSTVWMAGVFHSMVTQGHVSINRFLSTTHSYLGLFRSHGQRLFIEIDGGWQLLDVPSAFEMTPESCRWFYRYAGGLIRVESRALTDRHILRLSVDILSGPPLRFLISNHVAINGDDGSEAIPVQYEKDGPAVFVRPIPNCDVGWRFPEGGFRIEPLPGTMVERIGGDEVLFSDGRSRNQPFLCLITEPTRTIGLSITGCLIPATQAQGKSADQYWSEVTANLCIFPPSASPRALGAVRLAEILPWFAHNALIHYLSPRGLEQYSGGGWGTRDVTQGPVEMLLAMGLFEPVRDLLIRVFKTQNPDGDWPQWFMFLERERNIRPGDSHGDIVFWPPLALAQYLLASEDASILDELVPFFHAEGDEKAERETILVHLDRAMSVIKNRKISGTDLAAYGHGDWNDSLQPADPAMRERLCSAWTVTLHYQTLMTLSRAFAELGLKGPAVDMQSGAEKVSDDFKRFLIVDNVLAGFGYFNDNGSVDYMLHPKDSATGLRYSILAMIHSMINGLFTPEQAASHLDLIKAHLSGPDGARLFDRPMAYHGGPQKYFQRAESSTFFGREIGLMYTHAHLRYAEALWRYGDAKGFLAALCKANPIGIRGMVPSATMRQSNCYYSSSDAAFRDRYEAYEQYDRAIRGEVPLDGGWRIYSSGAGIFLGLIMRCFLGLHQGQSKLTIDPVMPEDLDGLRAKLNLSGRTFEVTYRIEGHGCGPTTITLNGFNLPFTRGDNPYRQGSAQVPMATVRECLVDNLNLLTIWIG</sequence>
<evidence type="ECO:0000313" key="3">
    <source>
        <dbReference type="EMBL" id="SPD75568.1"/>
    </source>
</evidence>
<feature type="domain" description="SOGP N-terminal" evidence="2">
    <location>
        <begin position="25"/>
        <end position="242"/>
    </location>
</feature>
<dbReference type="InterPro" id="IPR053831">
    <property type="entry name" value="SOGP_N"/>
</dbReference>
<organism evidence="3">
    <name type="scientific">uncultured Desulfobacterium sp</name>
    <dbReference type="NCBI Taxonomy" id="201089"/>
    <lineage>
        <taxon>Bacteria</taxon>
        <taxon>Pseudomonadati</taxon>
        <taxon>Thermodesulfobacteriota</taxon>
        <taxon>Desulfobacteria</taxon>
        <taxon>Desulfobacterales</taxon>
        <taxon>Desulfobacteriaceae</taxon>
        <taxon>Desulfobacterium</taxon>
        <taxon>environmental samples</taxon>
    </lineage>
</organism>
<accession>A0A445N1J6</accession>
<dbReference type="PANTHER" id="PTHR37469:SF2">
    <property type="entry name" value="CELLOBIONIC ACID PHOSPHORYLASE"/>
    <property type="match status" value="1"/>
</dbReference>
<gene>
    <name evidence="3" type="ORF">PITCH_A640111</name>
</gene>
<dbReference type="InterPro" id="IPR037018">
    <property type="entry name" value="GH65_N"/>
</dbReference>
<dbReference type="InterPro" id="IPR048771">
    <property type="entry name" value="SOGP_2nd"/>
</dbReference>
<dbReference type="Gene3D" id="1.50.10.10">
    <property type="match status" value="1"/>
</dbReference>